<feature type="transmembrane region" description="Helical" evidence="3">
    <location>
        <begin position="79"/>
        <end position="100"/>
    </location>
</feature>
<accession>A0A1C4AR67</accession>
<dbReference type="OrthoDB" id="4550662at2"/>
<keyword evidence="2 3" id="KW-1133">Transmembrane helix</keyword>
<name>A0A1C4AR67_9LACO</name>
<keyword evidence="3" id="KW-0472">Membrane</keyword>
<gene>
    <name evidence="4" type="ORF">GA0061074_10697</name>
</gene>
<feature type="transmembrane region" description="Helical" evidence="3">
    <location>
        <begin position="150"/>
        <end position="172"/>
    </location>
</feature>
<feature type="transmembrane region" description="Helical" evidence="3">
    <location>
        <begin position="6"/>
        <end position="29"/>
    </location>
</feature>
<dbReference type="GO" id="GO:0016020">
    <property type="term" value="C:membrane"/>
    <property type="evidence" value="ECO:0007669"/>
    <property type="project" value="InterPro"/>
</dbReference>
<dbReference type="EMBL" id="FMAO01000006">
    <property type="protein sequence ID" value="SCB97021.1"/>
    <property type="molecule type" value="Genomic_DNA"/>
</dbReference>
<keyword evidence="1 3" id="KW-0812">Transmembrane</keyword>
<feature type="transmembrane region" description="Helical" evidence="3">
    <location>
        <begin position="41"/>
        <end position="67"/>
    </location>
</feature>
<evidence type="ECO:0000313" key="4">
    <source>
        <dbReference type="EMBL" id="SCB97021.1"/>
    </source>
</evidence>
<evidence type="ECO:0000256" key="3">
    <source>
        <dbReference type="SAM" id="Phobius"/>
    </source>
</evidence>
<sequence>MKHNVIAAHKVIGTIIGIIVFIVLFKYLAIQIGDTSDNVTLAHAWLSLITAIFGPISGAITAFVGHATSDTLTNNGTAWWTWVIADGLFGLFIGLVTKRLGIFIGKLTTRKLVLFNVWQLIANIVVWLIVAPLGDYWVYNLSLGTAFKEGLILVIVNFLMIAIVGTILMKLYQHFFVE</sequence>
<evidence type="ECO:0000313" key="5">
    <source>
        <dbReference type="Proteomes" id="UP000199268"/>
    </source>
</evidence>
<dbReference type="PANTHER" id="PTHR37815">
    <property type="entry name" value="UPF0397 PROTEIN BC_2624-RELATED"/>
    <property type="match status" value="1"/>
</dbReference>
<dbReference type="PANTHER" id="PTHR37815:SF3">
    <property type="entry name" value="UPF0397 PROTEIN SPR0429"/>
    <property type="match status" value="1"/>
</dbReference>
<dbReference type="InterPro" id="IPR009825">
    <property type="entry name" value="ECF_substrate-spec-like"/>
</dbReference>
<dbReference type="RefSeq" id="WP_092462641.1">
    <property type="nucleotide sequence ID" value="NZ_BJEE01000007.1"/>
</dbReference>
<dbReference type="NCBIfam" id="NF010182">
    <property type="entry name" value="PRK13661.1"/>
    <property type="match status" value="1"/>
</dbReference>
<dbReference type="Pfam" id="PF07155">
    <property type="entry name" value="ECF-ribofla_trS"/>
    <property type="match status" value="1"/>
</dbReference>
<proteinExistence type="predicted"/>
<keyword evidence="5" id="KW-1185">Reference proteome</keyword>
<dbReference type="Proteomes" id="UP000199268">
    <property type="component" value="Unassembled WGS sequence"/>
</dbReference>
<protein>
    <submittedName>
        <fullName evidence="4">Energy-coupling factor transport system substrate-specific component</fullName>
    </submittedName>
</protein>
<dbReference type="AlphaFoldDB" id="A0A1C4AR67"/>
<organism evidence="4 5">
    <name type="scientific">Weissella bombi</name>
    <dbReference type="NCBI Taxonomy" id="1505725"/>
    <lineage>
        <taxon>Bacteria</taxon>
        <taxon>Bacillati</taxon>
        <taxon>Bacillota</taxon>
        <taxon>Bacilli</taxon>
        <taxon>Lactobacillales</taxon>
        <taxon>Lactobacillaceae</taxon>
        <taxon>Weissella</taxon>
    </lineage>
</organism>
<reference evidence="5" key="1">
    <citation type="submission" date="2016-08" db="EMBL/GenBank/DDBJ databases">
        <authorList>
            <person name="Varghese N."/>
            <person name="Submissions Spin"/>
        </authorList>
    </citation>
    <scope>NUCLEOTIDE SEQUENCE [LARGE SCALE GENOMIC DNA]</scope>
    <source>
        <strain evidence="5">R-53094</strain>
    </source>
</reference>
<evidence type="ECO:0000256" key="2">
    <source>
        <dbReference type="ARBA" id="ARBA00022989"/>
    </source>
</evidence>
<evidence type="ECO:0000256" key="1">
    <source>
        <dbReference type="ARBA" id="ARBA00022692"/>
    </source>
</evidence>
<feature type="transmembrane region" description="Helical" evidence="3">
    <location>
        <begin position="112"/>
        <end position="130"/>
    </location>
</feature>
<dbReference type="STRING" id="1505725.GA0061074_10697"/>
<dbReference type="Gene3D" id="1.10.1760.20">
    <property type="match status" value="1"/>
</dbReference>